<protein>
    <submittedName>
        <fullName evidence="1">Uncharacterized protein</fullName>
    </submittedName>
</protein>
<keyword evidence="2" id="KW-1185">Reference proteome</keyword>
<reference evidence="1" key="1">
    <citation type="submission" date="2020-06" db="EMBL/GenBank/DDBJ databases">
        <authorList>
            <consortium name="Plant Systems Biology data submission"/>
        </authorList>
    </citation>
    <scope>NUCLEOTIDE SEQUENCE</scope>
    <source>
        <strain evidence="1">D6</strain>
    </source>
</reference>
<organism evidence="1 2">
    <name type="scientific">Seminavis robusta</name>
    <dbReference type="NCBI Taxonomy" id="568900"/>
    <lineage>
        <taxon>Eukaryota</taxon>
        <taxon>Sar</taxon>
        <taxon>Stramenopiles</taxon>
        <taxon>Ochrophyta</taxon>
        <taxon>Bacillariophyta</taxon>
        <taxon>Bacillariophyceae</taxon>
        <taxon>Bacillariophycidae</taxon>
        <taxon>Naviculales</taxon>
        <taxon>Naviculaceae</taxon>
        <taxon>Seminavis</taxon>
    </lineage>
</organism>
<comment type="caution">
    <text evidence="1">The sequence shown here is derived from an EMBL/GenBank/DDBJ whole genome shotgun (WGS) entry which is preliminary data.</text>
</comment>
<sequence>MKIAMPTKRPAFGNTINWSSSDCHVTMMDTPKTTPVLSCFAWRLKPLKPASQKRLQDGVERAVEDLGNNRDVTIFVTLPGFVYWPKEMFVDFIGYCQFLGDVERLCTATSDCIVLFTTTGTVVTIRIFGNDKAMTATKEDQDESFDSFVEEEGLTQEVLSAVKMTPQKKASKKRGLTK</sequence>
<proteinExistence type="predicted"/>
<accession>A0A9N8HFX5</accession>
<dbReference type="EMBL" id="CAICTM010000369">
    <property type="protein sequence ID" value="CAB9508993.1"/>
    <property type="molecule type" value="Genomic_DNA"/>
</dbReference>
<evidence type="ECO:0000313" key="2">
    <source>
        <dbReference type="Proteomes" id="UP001153069"/>
    </source>
</evidence>
<dbReference type="AlphaFoldDB" id="A0A9N8HFX5"/>
<name>A0A9N8HFX5_9STRA</name>
<dbReference type="Proteomes" id="UP001153069">
    <property type="component" value="Unassembled WGS sequence"/>
</dbReference>
<gene>
    <name evidence="1" type="ORF">SEMRO_370_G128380.1</name>
</gene>
<evidence type="ECO:0000313" key="1">
    <source>
        <dbReference type="EMBL" id="CAB9508993.1"/>
    </source>
</evidence>